<reference evidence="3" key="1">
    <citation type="submission" date="2014-09" db="EMBL/GenBank/DDBJ databases">
        <authorList>
            <person name="Mudge J."/>
            <person name="Ramaraj T."/>
            <person name="Lindquist I.E."/>
            <person name="Bharti A.K."/>
            <person name="Sundararajan A."/>
            <person name="Cameron C.T."/>
            <person name="Woodward J.E."/>
            <person name="May G.D."/>
            <person name="Brubaker C."/>
            <person name="Broadhvest J."/>
            <person name="Wilkins T.A."/>
        </authorList>
    </citation>
    <scope>NUCLEOTIDE SEQUENCE</scope>
    <source>
        <strain evidence="3">cv. AKA8401</strain>
    </source>
</reference>
<organism evidence="2 3">
    <name type="scientific">Gossypium arboreum</name>
    <name type="common">Tree cotton</name>
    <name type="synonym">Gossypium nanking</name>
    <dbReference type="NCBI Taxonomy" id="29729"/>
    <lineage>
        <taxon>Eukaryota</taxon>
        <taxon>Viridiplantae</taxon>
        <taxon>Streptophyta</taxon>
        <taxon>Embryophyta</taxon>
        <taxon>Tracheophyta</taxon>
        <taxon>Spermatophyta</taxon>
        <taxon>Magnoliopsida</taxon>
        <taxon>eudicotyledons</taxon>
        <taxon>Gunneridae</taxon>
        <taxon>Pentapetalae</taxon>
        <taxon>rosids</taxon>
        <taxon>malvids</taxon>
        <taxon>Malvales</taxon>
        <taxon>Malvaceae</taxon>
        <taxon>Malvoideae</taxon>
        <taxon>Gossypium</taxon>
    </lineage>
</organism>
<accession>A0A0B0PWN2</accession>
<name>A0A0B0PWN2_GOSAR</name>
<sequence length="50" mass="5063">MLCRGKERSPALASGHGARGKSGDRRIAGVDRGLKSGGGVSEALITEAEP</sequence>
<dbReference type="Proteomes" id="UP000032142">
    <property type="component" value="Unassembled WGS sequence"/>
</dbReference>
<keyword evidence="3" id="KW-1185">Reference proteome</keyword>
<feature type="compositionally biased region" description="Basic and acidic residues" evidence="1">
    <location>
        <begin position="21"/>
        <end position="34"/>
    </location>
</feature>
<protein>
    <submittedName>
        <fullName evidence="2">Uncharacterized protein</fullName>
    </submittedName>
</protein>
<dbReference type="AlphaFoldDB" id="A0A0B0PWN2"/>
<feature type="region of interest" description="Disordered" evidence="1">
    <location>
        <begin position="1"/>
        <end position="50"/>
    </location>
</feature>
<evidence type="ECO:0000313" key="2">
    <source>
        <dbReference type="EMBL" id="KHG29257.1"/>
    </source>
</evidence>
<dbReference type="EMBL" id="KN448764">
    <property type="protein sequence ID" value="KHG29257.1"/>
    <property type="molecule type" value="Genomic_DNA"/>
</dbReference>
<evidence type="ECO:0000256" key="1">
    <source>
        <dbReference type="SAM" id="MobiDB-lite"/>
    </source>
</evidence>
<evidence type="ECO:0000313" key="3">
    <source>
        <dbReference type="Proteomes" id="UP000032142"/>
    </source>
</evidence>
<gene>
    <name evidence="2" type="ORF">F383_35408</name>
</gene>
<proteinExistence type="predicted"/>